<name>A0ABQ2M9V0_9ACTN</name>
<dbReference type="Proteomes" id="UP000631535">
    <property type="component" value="Unassembled WGS sequence"/>
</dbReference>
<reference evidence="3" key="1">
    <citation type="journal article" date="2019" name="Int. J. Syst. Evol. Microbiol.">
        <title>The Global Catalogue of Microorganisms (GCM) 10K type strain sequencing project: providing services to taxonomists for standard genome sequencing and annotation.</title>
        <authorList>
            <consortium name="The Broad Institute Genomics Platform"/>
            <consortium name="The Broad Institute Genome Sequencing Center for Infectious Disease"/>
            <person name="Wu L."/>
            <person name="Ma J."/>
        </authorList>
    </citation>
    <scope>NUCLEOTIDE SEQUENCE [LARGE SCALE GENOMIC DNA]</scope>
    <source>
        <strain evidence="3">CGMCC 4.7178</strain>
    </source>
</reference>
<evidence type="ECO:0000256" key="1">
    <source>
        <dbReference type="SAM" id="MobiDB-lite"/>
    </source>
</evidence>
<dbReference type="InterPro" id="IPR019734">
    <property type="entry name" value="TPR_rpt"/>
</dbReference>
<proteinExistence type="predicted"/>
<protein>
    <recommendedName>
        <fullName evidence="4">Tetratricopeptide repeat protein</fullName>
    </recommendedName>
</protein>
<comment type="caution">
    <text evidence="2">The sequence shown here is derived from an EMBL/GenBank/DDBJ whole genome shotgun (WGS) entry which is preliminary data.</text>
</comment>
<dbReference type="EMBL" id="BMMP01000007">
    <property type="protein sequence ID" value="GGO48721.1"/>
    <property type="molecule type" value="Genomic_DNA"/>
</dbReference>
<dbReference type="SUPFAM" id="SSF48452">
    <property type="entry name" value="TPR-like"/>
    <property type="match status" value="1"/>
</dbReference>
<keyword evidence="3" id="KW-1185">Reference proteome</keyword>
<sequence length="739" mass="77710">MRGSLKWPLLGAALVLMVLGAVGGAAGGWFDLVWIAAIAAVAGFIVSTAWDHLQGRRADDGLPDPDPGLAGVSDPVRYDRRPGGAAGPAADHVADALGAARAVGEFTGRTEELRLLREWCGHEGESTRLALVTGPAGVGKARLALELAERLQQEGWRCRRVLDGEDAAAVHVVEAARPGPVLLLVDHAETRPGLPHLLASAAASGAAGLRVLMLAREEGEWWEHLKAAASPIGPAASRAVTLRLQAGPADGTDSAELVARAVPRFAGHLGLPAPEGVEVEPAPHPVPMLVVHAAALVAVLRGGGGGGGQAPARVGVGPDVLDELLRHAAGAWHESAARAGLTGPQGLDAAAVENCVAVTSLLAAGSAKATEELLRTVPGLDGESRAGLRRRTARWLGTLHPAPVEGAVAPLRPALLAERHVTARLHESPEFAAAVRDRLDVVQALRALTLLTRATAHHPHAAGLLDDWLRWRTADLYGAAITVTIESPGALGAVLADVLSATDVPRDVLEEIQRAIPYPTVALAEAGIAVTRRIVERLPDGTGPEQRAMWLTALGLRYSRAGRLEEALRPAREAVELHKGLEREDPARFRPDLAGSLNNLGNVLSELERAEEALEPAQEAAELYRELAAQAPDRFRPRLAGSLNNLGNVLSALGRTKEALEPAQEAVAIRRELARNAPERFRPVLARSLDNLADRLSELGRDEEARSHLQESAALFEEAGPPRETVPVRQAGPQPAAGA</sequence>
<evidence type="ECO:0000313" key="2">
    <source>
        <dbReference type="EMBL" id="GGO48721.1"/>
    </source>
</evidence>
<dbReference type="Gene3D" id="3.40.50.300">
    <property type="entry name" value="P-loop containing nucleotide triphosphate hydrolases"/>
    <property type="match status" value="1"/>
</dbReference>
<evidence type="ECO:0000313" key="3">
    <source>
        <dbReference type="Proteomes" id="UP000631535"/>
    </source>
</evidence>
<dbReference type="PANTHER" id="PTHR19959:SF119">
    <property type="entry name" value="FUNGAL LIPASE-LIKE DOMAIN-CONTAINING PROTEIN"/>
    <property type="match status" value="1"/>
</dbReference>
<dbReference type="Gene3D" id="1.25.40.10">
    <property type="entry name" value="Tetratricopeptide repeat domain"/>
    <property type="match status" value="1"/>
</dbReference>
<dbReference type="InterPro" id="IPR027417">
    <property type="entry name" value="P-loop_NTPase"/>
</dbReference>
<accession>A0ABQ2M9V0</accession>
<dbReference type="RefSeq" id="WP_189037133.1">
    <property type="nucleotide sequence ID" value="NZ_BMMP01000007.1"/>
</dbReference>
<feature type="region of interest" description="Disordered" evidence="1">
    <location>
        <begin position="701"/>
        <end position="739"/>
    </location>
</feature>
<organism evidence="2 3">
    <name type="scientific">Streptomyces daqingensis</name>
    <dbReference type="NCBI Taxonomy" id="1472640"/>
    <lineage>
        <taxon>Bacteria</taxon>
        <taxon>Bacillati</taxon>
        <taxon>Actinomycetota</taxon>
        <taxon>Actinomycetes</taxon>
        <taxon>Kitasatosporales</taxon>
        <taxon>Streptomycetaceae</taxon>
        <taxon>Streptomyces</taxon>
    </lineage>
</organism>
<dbReference type="SMART" id="SM00028">
    <property type="entry name" value="TPR"/>
    <property type="match status" value="4"/>
</dbReference>
<evidence type="ECO:0008006" key="4">
    <source>
        <dbReference type="Google" id="ProtNLM"/>
    </source>
</evidence>
<dbReference type="SUPFAM" id="SSF52540">
    <property type="entry name" value="P-loop containing nucleoside triphosphate hydrolases"/>
    <property type="match status" value="1"/>
</dbReference>
<dbReference type="InterPro" id="IPR011990">
    <property type="entry name" value="TPR-like_helical_dom_sf"/>
</dbReference>
<dbReference type="Pfam" id="PF13374">
    <property type="entry name" value="TPR_10"/>
    <property type="match status" value="2"/>
</dbReference>
<gene>
    <name evidence="2" type="ORF">GCM10012287_24370</name>
</gene>
<dbReference type="Pfam" id="PF13424">
    <property type="entry name" value="TPR_12"/>
    <property type="match status" value="1"/>
</dbReference>
<dbReference type="PANTHER" id="PTHR19959">
    <property type="entry name" value="KINESIN LIGHT CHAIN"/>
    <property type="match status" value="1"/>
</dbReference>